<dbReference type="AlphaFoldDB" id="A0A7S7M172"/>
<comment type="catalytic activity">
    <reaction evidence="1">
        <text>S-adenosyl-L-methionine + a thiopurine = S-adenosyl-L-homocysteine + a thiopurine S-methylether.</text>
        <dbReference type="EC" id="2.1.1.67"/>
    </reaction>
</comment>
<evidence type="ECO:0000256" key="1">
    <source>
        <dbReference type="ARBA" id="ARBA00000903"/>
    </source>
</evidence>
<dbReference type="EMBL" id="CP054493">
    <property type="protein sequence ID" value="QOY55262.1"/>
    <property type="molecule type" value="Genomic_DNA"/>
</dbReference>
<evidence type="ECO:0000256" key="6">
    <source>
        <dbReference type="ARBA" id="ARBA00022603"/>
    </source>
</evidence>
<evidence type="ECO:0000256" key="2">
    <source>
        <dbReference type="ARBA" id="ARBA00004496"/>
    </source>
</evidence>
<keyword evidence="6 10" id="KW-0489">Methyltransferase</keyword>
<name>A0A7S7M172_9BACT</name>
<dbReference type="KEGG" id="smas:HUE87_03230"/>
<dbReference type="NCBIfam" id="NF009732">
    <property type="entry name" value="PRK13255.1"/>
    <property type="match status" value="1"/>
</dbReference>
<evidence type="ECO:0000256" key="8">
    <source>
        <dbReference type="ARBA" id="ARBA00022691"/>
    </source>
</evidence>
<dbReference type="PANTHER" id="PTHR10259:SF11">
    <property type="entry name" value="THIOPURINE S-METHYLTRANSFERASE"/>
    <property type="match status" value="1"/>
</dbReference>
<keyword evidence="8" id="KW-0949">S-adenosyl-L-methionine</keyword>
<dbReference type="HAMAP" id="MF_00812">
    <property type="entry name" value="Thiopur_methtran"/>
    <property type="match status" value="1"/>
</dbReference>
<keyword evidence="11" id="KW-1185">Reference proteome</keyword>
<organism evidence="10 11">
    <name type="scientific">Candidatus Sulfurimonas marisnigri</name>
    <dbReference type="NCBI Taxonomy" id="2740405"/>
    <lineage>
        <taxon>Bacteria</taxon>
        <taxon>Pseudomonadati</taxon>
        <taxon>Campylobacterota</taxon>
        <taxon>Epsilonproteobacteria</taxon>
        <taxon>Campylobacterales</taxon>
        <taxon>Sulfurimonadaceae</taxon>
        <taxon>Sulfurimonas</taxon>
    </lineage>
</organism>
<dbReference type="RefSeq" id="WP_194367304.1">
    <property type="nucleotide sequence ID" value="NZ_CP054493.1"/>
</dbReference>
<dbReference type="InterPro" id="IPR025835">
    <property type="entry name" value="Thiopurine_S-MeTrfase"/>
</dbReference>
<dbReference type="Pfam" id="PF05724">
    <property type="entry name" value="TPMT"/>
    <property type="match status" value="1"/>
</dbReference>
<comment type="similarity">
    <text evidence="3">Belongs to the class I-like SAM-binding methyltransferase superfamily. TPMT family.</text>
</comment>
<evidence type="ECO:0000256" key="9">
    <source>
        <dbReference type="NCBIfam" id="TIGR03840"/>
    </source>
</evidence>
<dbReference type="SUPFAM" id="SSF53335">
    <property type="entry name" value="S-adenosyl-L-methionine-dependent methyltransferases"/>
    <property type="match status" value="1"/>
</dbReference>
<dbReference type="Proteomes" id="UP000593836">
    <property type="component" value="Chromosome"/>
</dbReference>
<proteinExistence type="inferred from homology"/>
<gene>
    <name evidence="10" type="primary">tmpT</name>
    <name evidence="10" type="ORF">HUE87_03230</name>
</gene>
<dbReference type="Gene3D" id="3.40.50.150">
    <property type="entry name" value="Vaccinia Virus protein VP39"/>
    <property type="match status" value="1"/>
</dbReference>
<dbReference type="PROSITE" id="PS51585">
    <property type="entry name" value="SAM_MT_TPMT"/>
    <property type="match status" value="1"/>
</dbReference>
<dbReference type="NCBIfam" id="TIGR03840">
    <property type="entry name" value="TMPT_Se_Te"/>
    <property type="match status" value="1"/>
</dbReference>
<evidence type="ECO:0000256" key="5">
    <source>
        <dbReference type="ARBA" id="ARBA00022490"/>
    </source>
</evidence>
<dbReference type="InterPro" id="IPR022474">
    <property type="entry name" value="Thiopur_S-MeTfrase_Se/Te_detox"/>
</dbReference>
<dbReference type="GO" id="GO:0010038">
    <property type="term" value="P:response to metal ion"/>
    <property type="evidence" value="ECO:0007669"/>
    <property type="project" value="InterPro"/>
</dbReference>
<evidence type="ECO:0000256" key="3">
    <source>
        <dbReference type="ARBA" id="ARBA00008145"/>
    </source>
</evidence>
<keyword evidence="5" id="KW-0963">Cytoplasm</keyword>
<dbReference type="InterPro" id="IPR029063">
    <property type="entry name" value="SAM-dependent_MTases_sf"/>
</dbReference>
<dbReference type="GO" id="GO:0008119">
    <property type="term" value="F:thiopurine S-methyltransferase activity"/>
    <property type="evidence" value="ECO:0007669"/>
    <property type="project" value="UniProtKB-UniRule"/>
</dbReference>
<dbReference type="FunFam" id="3.40.50.150:FF:000101">
    <property type="entry name" value="Thiopurine S-methyltransferase"/>
    <property type="match status" value="1"/>
</dbReference>
<evidence type="ECO:0000313" key="10">
    <source>
        <dbReference type="EMBL" id="QOY55262.1"/>
    </source>
</evidence>
<accession>A0A7S7M172</accession>
<keyword evidence="7 10" id="KW-0808">Transferase</keyword>
<evidence type="ECO:0000313" key="11">
    <source>
        <dbReference type="Proteomes" id="UP000593836"/>
    </source>
</evidence>
<dbReference type="GO" id="GO:0005737">
    <property type="term" value="C:cytoplasm"/>
    <property type="evidence" value="ECO:0007669"/>
    <property type="project" value="UniProtKB-SubCell"/>
</dbReference>
<dbReference type="PIRSF" id="PIRSF023956">
    <property type="entry name" value="Thiopurine_S-methyltransferase"/>
    <property type="match status" value="1"/>
</dbReference>
<dbReference type="GO" id="GO:0032259">
    <property type="term" value="P:methylation"/>
    <property type="evidence" value="ECO:0007669"/>
    <property type="project" value="UniProtKB-KW"/>
</dbReference>
<reference evidence="10 11" key="1">
    <citation type="submission" date="2020-05" db="EMBL/GenBank/DDBJ databases">
        <title>Sulfurimonas marisnigri, sp. nov., and Sulfurimonas baltica, sp. nov., manganese oxide reducing chemolithoautotrophs of the class Epsilonproteobacteria isolated from the pelagic redoxclines of the Black and Baltic Seas and emended description of the genus Sulfurimonas.</title>
        <authorList>
            <person name="Henkel J.V."/>
            <person name="Laudan C."/>
            <person name="Werner J."/>
            <person name="Neu T."/>
            <person name="Plewe S."/>
            <person name="Sproer C."/>
            <person name="Bunk B."/>
            <person name="Schulz-Vogt H.N."/>
        </authorList>
    </citation>
    <scope>NUCLEOTIDE SEQUENCE [LARGE SCALE GENOMIC DNA]</scope>
    <source>
        <strain evidence="10 11">SoZ1</strain>
    </source>
</reference>
<dbReference type="EC" id="2.1.1.67" evidence="4 9"/>
<evidence type="ECO:0000256" key="7">
    <source>
        <dbReference type="ARBA" id="ARBA00022679"/>
    </source>
</evidence>
<dbReference type="InterPro" id="IPR008854">
    <property type="entry name" value="TPMT"/>
</dbReference>
<sequence>MQADYWHNLWETNEIGFHQGDTNPFLLEFFSQLKLKSNSRVFIPLCGKTLDISWMLKEGYRVVGVELNESAVKELFRTLSVEPKLKEIGSLTLYSAKDIDIFVGDIFNLNKEILGSVDAIYDRAALVALPKEMRIEYTSHLMDITSSAPQFLINFEYEQRLKEGPPFSISKTEVQNHYSKFYDIKLLKSFKIEGGGFAKINAYENIWLLSS</sequence>
<comment type="subcellular location">
    <subcellularLocation>
        <location evidence="2">Cytoplasm</location>
    </subcellularLocation>
</comment>
<protein>
    <recommendedName>
        <fullName evidence="4 9">Thiopurine S-methyltransferase</fullName>
        <ecNumber evidence="4 9">2.1.1.67</ecNumber>
    </recommendedName>
</protein>
<dbReference type="PANTHER" id="PTHR10259">
    <property type="entry name" value="THIOPURINE S-METHYLTRANSFERASE"/>
    <property type="match status" value="1"/>
</dbReference>
<evidence type="ECO:0000256" key="4">
    <source>
        <dbReference type="ARBA" id="ARBA00011905"/>
    </source>
</evidence>